<evidence type="ECO:0000313" key="2">
    <source>
        <dbReference type="EMBL" id="CAF3796548.1"/>
    </source>
</evidence>
<dbReference type="Proteomes" id="UP000663838">
    <property type="component" value="Unassembled WGS sequence"/>
</dbReference>
<sequence>MKPKDSSIHTRDNIKYSTDKTEDKIHKFMTKQISLDDVRGLRVVNDKPIRLLFLAEATSNVGVIVFVFLYPSLFLSIFLQPQNEITPLASFLIFLWNSWIIVITGLMYAAVPSRYNTPTLTAGIVHVRRFIYWALLSSEILLAVLLICTVHRTTLSVGFANFILFVAMGRVFVLFPKKAWFGTVVFESMAEKEK</sequence>
<evidence type="ECO:0000256" key="1">
    <source>
        <dbReference type="SAM" id="Phobius"/>
    </source>
</evidence>
<feature type="transmembrane region" description="Helical" evidence="1">
    <location>
        <begin position="155"/>
        <end position="175"/>
    </location>
</feature>
<keyword evidence="1" id="KW-0812">Transmembrane</keyword>
<comment type="caution">
    <text evidence="3">The sequence shown here is derived from an EMBL/GenBank/DDBJ whole genome shotgun (WGS) entry which is preliminary data.</text>
</comment>
<name>A0A821E8I7_9BILA</name>
<gene>
    <name evidence="2" type="ORF">KIK155_LOCUS32182</name>
    <name evidence="3" type="ORF">TOA249_LOCUS12616</name>
</gene>
<dbReference type="EMBL" id="CAJNYV010006038">
    <property type="protein sequence ID" value="CAF3796548.1"/>
    <property type="molecule type" value="Genomic_DNA"/>
</dbReference>
<dbReference type="Proteomes" id="UP000663865">
    <property type="component" value="Unassembled WGS sequence"/>
</dbReference>
<evidence type="ECO:0000313" key="4">
    <source>
        <dbReference type="Proteomes" id="UP000663838"/>
    </source>
</evidence>
<accession>A0A821E8I7</accession>
<feature type="transmembrane region" description="Helical" evidence="1">
    <location>
        <begin position="130"/>
        <end position="148"/>
    </location>
</feature>
<keyword evidence="1" id="KW-1133">Transmembrane helix</keyword>
<protein>
    <submittedName>
        <fullName evidence="3">Uncharacterized protein</fullName>
    </submittedName>
</protein>
<reference evidence="3" key="1">
    <citation type="submission" date="2021-02" db="EMBL/GenBank/DDBJ databases">
        <authorList>
            <person name="Nowell W R."/>
        </authorList>
    </citation>
    <scope>NUCLEOTIDE SEQUENCE</scope>
</reference>
<organism evidence="3 4">
    <name type="scientific">Rotaria socialis</name>
    <dbReference type="NCBI Taxonomy" id="392032"/>
    <lineage>
        <taxon>Eukaryota</taxon>
        <taxon>Metazoa</taxon>
        <taxon>Spiralia</taxon>
        <taxon>Gnathifera</taxon>
        <taxon>Rotifera</taxon>
        <taxon>Eurotatoria</taxon>
        <taxon>Bdelloidea</taxon>
        <taxon>Philodinida</taxon>
        <taxon>Philodinidae</taxon>
        <taxon>Rotaria</taxon>
    </lineage>
</organism>
<dbReference type="EMBL" id="CAJOBS010000719">
    <property type="protein sequence ID" value="CAF4631317.1"/>
    <property type="molecule type" value="Genomic_DNA"/>
</dbReference>
<feature type="transmembrane region" description="Helical" evidence="1">
    <location>
        <begin position="91"/>
        <end position="110"/>
    </location>
</feature>
<feature type="transmembrane region" description="Helical" evidence="1">
    <location>
        <begin position="61"/>
        <end position="79"/>
    </location>
</feature>
<dbReference type="AlphaFoldDB" id="A0A821E8I7"/>
<proteinExistence type="predicted"/>
<keyword evidence="1" id="KW-0472">Membrane</keyword>
<evidence type="ECO:0000313" key="3">
    <source>
        <dbReference type="EMBL" id="CAF4631317.1"/>
    </source>
</evidence>